<reference evidence="2" key="1">
    <citation type="journal article" date="2019" name="MBio">
        <title>Virus Genomes from Deep Sea Sediments Expand the Ocean Megavirome and Support Independent Origins of Viral Gigantism.</title>
        <authorList>
            <person name="Backstrom D."/>
            <person name="Yutin N."/>
            <person name="Jorgensen S.L."/>
            <person name="Dharamshi J."/>
            <person name="Homa F."/>
            <person name="Zaremba-Niedwiedzka K."/>
            <person name="Spang A."/>
            <person name="Wolf Y.I."/>
            <person name="Koonin E.V."/>
            <person name="Ettema T.J."/>
        </authorList>
    </citation>
    <scope>NUCLEOTIDE SEQUENCE</scope>
</reference>
<keyword evidence="1" id="KW-0812">Transmembrane</keyword>
<organism evidence="2">
    <name type="scientific">Marseillevirus LCMAC202</name>
    <dbReference type="NCBI Taxonomy" id="2506606"/>
    <lineage>
        <taxon>Viruses</taxon>
        <taxon>Varidnaviria</taxon>
        <taxon>Bamfordvirae</taxon>
        <taxon>Nucleocytoviricota</taxon>
        <taxon>Megaviricetes</taxon>
        <taxon>Pimascovirales</taxon>
        <taxon>Pimascovirales incertae sedis</taxon>
        <taxon>Marseilleviridae</taxon>
    </lineage>
</organism>
<evidence type="ECO:0000313" key="2">
    <source>
        <dbReference type="EMBL" id="QBK88116.1"/>
    </source>
</evidence>
<keyword evidence="1" id="KW-0472">Membrane</keyword>
<accession>A0A481Z0B1</accession>
<dbReference type="EMBL" id="MK500375">
    <property type="protein sequence ID" value="QBK88116.1"/>
    <property type="molecule type" value="Genomic_DNA"/>
</dbReference>
<evidence type="ECO:0000256" key="1">
    <source>
        <dbReference type="SAM" id="Phobius"/>
    </source>
</evidence>
<gene>
    <name evidence="2" type="ORF">LCMAC202_04780</name>
</gene>
<protein>
    <submittedName>
        <fullName evidence="2">Uncharacterized protein</fullName>
    </submittedName>
</protein>
<keyword evidence="1" id="KW-1133">Transmembrane helix</keyword>
<sequence length="224" mass="23935">MNNQSVLILIAIGVLIAVLFVVPSSENFGKRVPYYPQQADLGVNYTAADQACLKNPADCINPEADVEPKSSVDCDKFPDDPACTTPVAPPVDASLSTCVPADGQWSIPDVGKFGRSKLNSPCCQPPDFKVSSSYKTCDDKLDINNPIQQCIATCCANATAEAANYDTSWYPMARCACSLWCYNRTVPHFRKYGTAVHYITGDIAEATTGDEPDFIGSGPGGFGG</sequence>
<name>A0A481Z0B1_9VIRU</name>
<feature type="transmembrane region" description="Helical" evidence="1">
    <location>
        <begin position="6"/>
        <end position="22"/>
    </location>
</feature>
<proteinExistence type="predicted"/>